<feature type="compositionally biased region" description="Polar residues" evidence="1">
    <location>
        <begin position="1"/>
        <end position="18"/>
    </location>
</feature>
<feature type="compositionally biased region" description="Basic and acidic residues" evidence="1">
    <location>
        <begin position="56"/>
        <end position="65"/>
    </location>
</feature>
<feature type="compositionally biased region" description="Basic and acidic residues" evidence="1">
    <location>
        <begin position="28"/>
        <end position="37"/>
    </location>
</feature>
<accession>A0A2A6BNU1</accession>
<name>A0A2A6BNU1_PRIPA</name>
<keyword evidence="3" id="KW-1185">Reference proteome</keyword>
<feature type="compositionally biased region" description="Basic and acidic residues" evidence="1">
    <location>
        <begin position="78"/>
        <end position="103"/>
    </location>
</feature>
<evidence type="ECO:0000313" key="2">
    <source>
        <dbReference type="EnsemblMetazoa" id="PPA36030.1"/>
    </source>
</evidence>
<organism evidence="2 3">
    <name type="scientific">Pristionchus pacificus</name>
    <name type="common">Parasitic nematode worm</name>
    <dbReference type="NCBI Taxonomy" id="54126"/>
    <lineage>
        <taxon>Eukaryota</taxon>
        <taxon>Metazoa</taxon>
        <taxon>Ecdysozoa</taxon>
        <taxon>Nematoda</taxon>
        <taxon>Chromadorea</taxon>
        <taxon>Rhabditida</taxon>
        <taxon>Rhabditina</taxon>
        <taxon>Diplogasteromorpha</taxon>
        <taxon>Diplogasteroidea</taxon>
        <taxon>Neodiplogasteridae</taxon>
        <taxon>Pristionchus</taxon>
    </lineage>
</organism>
<dbReference type="Proteomes" id="UP000005239">
    <property type="component" value="Unassembled WGS sequence"/>
</dbReference>
<sequence length="227" mass="25586">MVLVQRLNSELITSTPPSAQRKKSTMKRPSDPFDFKSSELITSTPMSLRRQSSFKRKSDSPDFKSSDPFTSTHLSTRRQADSKNSNDSRVSNEIRAIDVKEVDEGNEEQGEYEIEDDSPSSPNAVSFLIHKERSHSADPYSPPREFARSVSRLSRNSTPLSKVPSDSSINEIVKRDSSKSLHALGVVYHAIQKRDSVRRSLSFRRNRPSGQMSGKRRTFLPAFPTVV</sequence>
<feature type="compositionally biased region" description="Acidic residues" evidence="1">
    <location>
        <begin position="104"/>
        <end position="118"/>
    </location>
</feature>
<accession>A0A8R1UPW6</accession>
<dbReference type="EnsemblMetazoa" id="PPA36030.1">
    <property type="protein sequence ID" value="PPA36030.1"/>
    <property type="gene ID" value="WBGene00274399"/>
</dbReference>
<evidence type="ECO:0000256" key="1">
    <source>
        <dbReference type="SAM" id="MobiDB-lite"/>
    </source>
</evidence>
<gene>
    <name evidence="2" type="primary">WBGene00274399</name>
</gene>
<dbReference type="AlphaFoldDB" id="A0A2A6BNU1"/>
<feature type="compositionally biased region" description="Polar residues" evidence="1">
    <location>
        <begin position="39"/>
        <end position="51"/>
    </location>
</feature>
<feature type="compositionally biased region" description="Polar residues" evidence="1">
    <location>
        <begin position="151"/>
        <end position="168"/>
    </location>
</feature>
<reference evidence="3" key="1">
    <citation type="journal article" date="2008" name="Nat. Genet.">
        <title>The Pristionchus pacificus genome provides a unique perspective on nematode lifestyle and parasitism.</title>
        <authorList>
            <person name="Dieterich C."/>
            <person name="Clifton S.W."/>
            <person name="Schuster L.N."/>
            <person name="Chinwalla A."/>
            <person name="Delehaunty K."/>
            <person name="Dinkelacker I."/>
            <person name="Fulton L."/>
            <person name="Fulton R."/>
            <person name="Godfrey J."/>
            <person name="Minx P."/>
            <person name="Mitreva M."/>
            <person name="Roeseler W."/>
            <person name="Tian H."/>
            <person name="Witte H."/>
            <person name="Yang S.P."/>
            <person name="Wilson R.K."/>
            <person name="Sommer R.J."/>
        </authorList>
    </citation>
    <scope>NUCLEOTIDE SEQUENCE [LARGE SCALE GENOMIC DNA]</scope>
    <source>
        <strain evidence="3">PS312</strain>
    </source>
</reference>
<evidence type="ECO:0000313" key="3">
    <source>
        <dbReference type="Proteomes" id="UP000005239"/>
    </source>
</evidence>
<protein>
    <submittedName>
        <fullName evidence="2">Uncharacterized protein</fullName>
    </submittedName>
</protein>
<proteinExistence type="predicted"/>
<reference evidence="2" key="2">
    <citation type="submission" date="2022-06" db="UniProtKB">
        <authorList>
            <consortium name="EnsemblMetazoa"/>
        </authorList>
    </citation>
    <scope>IDENTIFICATION</scope>
    <source>
        <strain evidence="2">PS312</strain>
    </source>
</reference>
<feature type="region of interest" description="Disordered" evidence="1">
    <location>
        <begin position="1"/>
        <end position="168"/>
    </location>
</feature>